<dbReference type="EMBL" id="LKAM01000001">
    <property type="protein sequence ID" value="KUM50591.1"/>
    <property type="molecule type" value="Genomic_DNA"/>
</dbReference>
<protein>
    <submittedName>
        <fullName evidence="1">Uncharacterized protein</fullName>
    </submittedName>
</protein>
<organism evidence="1">
    <name type="scientific">Picea glauca</name>
    <name type="common">White spruce</name>
    <name type="synonym">Pinus glauca</name>
    <dbReference type="NCBI Taxonomy" id="3330"/>
    <lineage>
        <taxon>Eukaryota</taxon>
        <taxon>Viridiplantae</taxon>
        <taxon>Streptophyta</taxon>
        <taxon>Embryophyta</taxon>
        <taxon>Tracheophyta</taxon>
        <taxon>Spermatophyta</taxon>
        <taxon>Pinopsida</taxon>
        <taxon>Pinidae</taxon>
        <taxon>Conifers I</taxon>
        <taxon>Pinales</taxon>
        <taxon>Pinaceae</taxon>
        <taxon>Picea</taxon>
    </lineage>
</organism>
<evidence type="ECO:0000313" key="1">
    <source>
        <dbReference type="EMBL" id="KUM50591.1"/>
    </source>
</evidence>
<reference evidence="1" key="1">
    <citation type="journal article" date="2015" name="Genome Biol. Evol.">
        <title>Organellar Genomes of White Spruce (Picea glauca): Assembly and Annotation.</title>
        <authorList>
            <person name="Jackman S.D."/>
            <person name="Warren R.L."/>
            <person name="Gibb E.A."/>
            <person name="Vandervalk B.P."/>
            <person name="Mohamadi H."/>
            <person name="Chu J."/>
            <person name="Raymond A."/>
            <person name="Pleasance S."/>
            <person name="Coope R."/>
            <person name="Wildung M.R."/>
            <person name="Ritland C.E."/>
            <person name="Bousquet J."/>
            <person name="Jones S.J."/>
            <person name="Bohlmann J."/>
            <person name="Birol I."/>
        </authorList>
    </citation>
    <scope>NUCLEOTIDE SEQUENCE [LARGE SCALE GENOMIC DNA]</scope>
    <source>
        <tissue evidence="1">Flushing bud</tissue>
    </source>
</reference>
<sequence>MFTSLRRKSSSPLDSGIGKLAGRVLRFKRSGTKASLQTEFLTRMRILQKMM</sequence>
<proteinExistence type="predicted"/>
<name>A0A101M3W0_PICGL</name>
<comment type="caution">
    <text evidence="1">The sequence shown here is derived from an EMBL/GenBank/DDBJ whole genome shotgun (WGS) entry which is preliminary data.</text>
</comment>
<keyword evidence="1" id="KW-0496">Mitochondrion</keyword>
<dbReference type="AlphaFoldDB" id="A0A101M3W0"/>
<gene>
    <name evidence="1" type="ORF">ABT39_MTgene435</name>
</gene>
<accession>A0A101M3W0</accession>
<geneLocation type="mitochondrion" evidence="1"/>